<dbReference type="OrthoDB" id="9783799at2"/>
<protein>
    <submittedName>
        <fullName evidence="12">Vitamin K epoxide reductase</fullName>
    </submittedName>
</protein>
<dbReference type="Pfam" id="PF07884">
    <property type="entry name" value="VKOR"/>
    <property type="match status" value="1"/>
</dbReference>
<feature type="transmembrane region" description="Helical" evidence="10">
    <location>
        <begin position="189"/>
        <end position="210"/>
    </location>
</feature>
<evidence type="ECO:0000256" key="2">
    <source>
        <dbReference type="ARBA" id="ARBA00006214"/>
    </source>
</evidence>
<proteinExistence type="inferred from homology"/>
<keyword evidence="3 10" id="KW-0812">Transmembrane</keyword>
<dbReference type="GeneID" id="91484318"/>
<dbReference type="HOGENOM" id="CLU_082938_1_1_11"/>
<name>D7B4V6_NOCDD</name>
<evidence type="ECO:0000256" key="1">
    <source>
        <dbReference type="ARBA" id="ARBA00004141"/>
    </source>
</evidence>
<dbReference type="CDD" id="cd12922">
    <property type="entry name" value="VKOR_5"/>
    <property type="match status" value="1"/>
</dbReference>
<organism evidence="12 13">
    <name type="scientific">Nocardiopsis dassonvillei (strain ATCC 23218 / DSM 43111 / CIP 107115 / JCM 7437 / KCTC 9190 / NBRC 14626 / NCTC 10488 / NRRL B-5397 / IMRU 509)</name>
    <name type="common">Actinomadura dassonvillei</name>
    <dbReference type="NCBI Taxonomy" id="446468"/>
    <lineage>
        <taxon>Bacteria</taxon>
        <taxon>Bacillati</taxon>
        <taxon>Actinomycetota</taxon>
        <taxon>Actinomycetes</taxon>
        <taxon>Streptosporangiales</taxon>
        <taxon>Nocardiopsidaceae</taxon>
        <taxon>Nocardiopsis</taxon>
    </lineage>
</organism>
<keyword evidence="4" id="KW-0874">Quinone</keyword>
<evidence type="ECO:0000256" key="8">
    <source>
        <dbReference type="ARBA" id="ARBA00023157"/>
    </source>
</evidence>
<dbReference type="GO" id="GO:0016491">
    <property type="term" value="F:oxidoreductase activity"/>
    <property type="evidence" value="ECO:0007669"/>
    <property type="project" value="UniProtKB-KW"/>
</dbReference>
<evidence type="ECO:0000256" key="3">
    <source>
        <dbReference type="ARBA" id="ARBA00022692"/>
    </source>
</evidence>
<dbReference type="AlphaFoldDB" id="D7B4V6"/>
<dbReference type="STRING" id="446468.Ndas_1717"/>
<sequence>MNTPTAPRRAAASPPGAATPVISRALPWLLTLGGGAGLLAALALLVERIRVLADPGHVPACSLDPVLSCGTVMATPQAEVLGVPNPVIGVVCFAVVTTVGAALAAGARLDRWFWLGLQAGVVFGAVFVHWLIFQSLYRIGALCPYCVVVWAVTVPLFWYVTLHNVRSAHLPVPGWAAGPLDLLARNHTVVLTVWALAVVGAVAQAFWTYWSTLL</sequence>
<evidence type="ECO:0000256" key="7">
    <source>
        <dbReference type="ARBA" id="ARBA00023136"/>
    </source>
</evidence>
<dbReference type="InterPro" id="IPR041714">
    <property type="entry name" value="VKOR_Actinobacteria"/>
</dbReference>
<evidence type="ECO:0000313" key="12">
    <source>
        <dbReference type="EMBL" id="ADH67146.1"/>
    </source>
</evidence>
<feature type="transmembrane region" description="Helical" evidence="10">
    <location>
        <begin position="87"/>
        <end position="106"/>
    </location>
</feature>
<keyword evidence="9" id="KW-0676">Redox-active center</keyword>
<evidence type="ECO:0000313" key="13">
    <source>
        <dbReference type="Proteomes" id="UP000002219"/>
    </source>
</evidence>
<keyword evidence="8" id="KW-1015">Disulfide bond</keyword>
<dbReference type="Gene3D" id="1.20.1440.130">
    <property type="entry name" value="VKOR domain"/>
    <property type="match status" value="1"/>
</dbReference>
<dbReference type="GO" id="GO:0048038">
    <property type="term" value="F:quinone binding"/>
    <property type="evidence" value="ECO:0007669"/>
    <property type="project" value="UniProtKB-KW"/>
</dbReference>
<comment type="similarity">
    <text evidence="2">Belongs to the VKOR family.</text>
</comment>
<dbReference type="SMART" id="SM00756">
    <property type="entry name" value="VKc"/>
    <property type="match status" value="1"/>
</dbReference>
<dbReference type="Proteomes" id="UP000002219">
    <property type="component" value="Chromosome 1"/>
</dbReference>
<feature type="transmembrane region" description="Helical" evidence="10">
    <location>
        <begin position="112"/>
        <end position="132"/>
    </location>
</feature>
<gene>
    <name evidence="12" type="ordered locus">Ndas_1717</name>
</gene>
<keyword evidence="5 10" id="KW-1133">Transmembrane helix</keyword>
<keyword evidence="6" id="KW-0560">Oxidoreductase</keyword>
<dbReference type="InterPro" id="IPR038354">
    <property type="entry name" value="VKOR_sf"/>
</dbReference>
<dbReference type="RefSeq" id="WP_013152753.1">
    <property type="nucleotide sequence ID" value="NC_014210.1"/>
</dbReference>
<comment type="subcellular location">
    <subcellularLocation>
        <location evidence="1">Membrane</location>
        <topology evidence="1">Multi-pass membrane protein</topology>
    </subcellularLocation>
</comment>
<feature type="transmembrane region" description="Helical" evidence="10">
    <location>
        <begin position="25"/>
        <end position="46"/>
    </location>
</feature>
<evidence type="ECO:0000256" key="10">
    <source>
        <dbReference type="SAM" id="Phobius"/>
    </source>
</evidence>
<accession>D7B4V6</accession>
<dbReference type="eggNOG" id="COG4243">
    <property type="taxonomic scope" value="Bacteria"/>
</dbReference>
<feature type="domain" description="Vitamin K epoxide reductase" evidence="11">
    <location>
        <begin position="23"/>
        <end position="164"/>
    </location>
</feature>
<evidence type="ECO:0000256" key="6">
    <source>
        <dbReference type="ARBA" id="ARBA00023002"/>
    </source>
</evidence>
<evidence type="ECO:0000259" key="11">
    <source>
        <dbReference type="SMART" id="SM00756"/>
    </source>
</evidence>
<dbReference type="InterPro" id="IPR012932">
    <property type="entry name" value="VKOR"/>
</dbReference>
<evidence type="ECO:0000256" key="5">
    <source>
        <dbReference type="ARBA" id="ARBA00022989"/>
    </source>
</evidence>
<dbReference type="KEGG" id="nda:Ndas_1717"/>
<keyword evidence="13" id="KW-1185">Reference proteome</keyword>
<reference evidence="12 13" key="1">
    <citation type="journal article" date="2010" name="Stand. Genomic Sci.">
        <title>Complete genome sequence of Nocardiopsis dassonvillei type strain (IMRU 509).</title>
        <authorList>
            <person name="Sun H."/>
            <person name="Lapidus A."/>
            <person name="Nolan M."/>
            <person name="Lucas S."/>
            <person name="Del Rio T.G."/>
            <person name="Tice H."/>
            <person name="Cheng J.F."/>
            <person name="Tapia R."/>
            <person name="Han C."/>
            <person name="Goodwin L."/>
            <person name="Pitluck S."/>
            <person name="Pagani I."/>
            <person name="Ivanova N."/>
            <person name="Mavromatis K."/>
            <person name="Mikhailova N."/>
            <person name="Pati A."/>
            <person name="Chen A."/>
            <person name="Palaniappan K."/>
            <person name="Land M."/>
            <person name="Hauser L."/>
            <person name="Chang Y.J."/>
            <person name="Jeffries C.D."/>
            <person name="Djao O.D."/>
            <person name="Rohde M."/>
            <person name="Sikorski J."/>
            <person name="Goker M."/>
            <person name="Woyke T."/>
            <person name="Bristow J."/>
            <person name="Eisen J.A."/>
            <person name="Markowitz V."/>
            <person name="Hugenholtz P."/>
            <person name="Kyrpides N.C."/>
            <person name="Klenk H.P."/>
        </authorList>
    </citation>
    <scope>NUCLEOTIDE SEQUENCE [LARGE SCALE GENOMIC DNA]</scope>
    <source>
        <strain evidence="13">ATCC 23218 / DSM 43111 / CIP 107115 / JCM 7437 / KCTC 9190 / NBRC 14626 / NCTC 10488 / NRRL B-5397 / IMRU 509</strain>
    </source>
</reference>
<evidence type="ECO:0000256" key="4">
    <source>
        <dbReference type="ARBA" id="ARBA00022719"/>
    </source>
</evidence>
<evidence type="ECO:0000256" key="9">
    <source>
        <dbReference type="ARBA" id="ARBA00023284"/>
    </source>
</evidence>
<dbReference type="GO" id="GO:0016020">
    <property type="term" value="C:membrane"/>
    <property type="evidence" value="ECO:0007669"/>
    <property type="project" value="UniProtKB-SubCell"/>
</dbReference>
<feature type="transmembrane region" description="Helical" evidence="10">
    <location>
        <begin position="139"/>
        <end position="160"/>
    </location>
</feature>
<dbReference type="EMBL" id="CP002040">
    <property type="protein sequence ID" value="ADH67146.1"/>
    <property type="molecule type" value="Genomic_DNA"/>
</dbReference>
<keyword evidence="7 10" id="KW-0472">Membrane</keyword>